<proteinExistence type="predicted"/>
<dbReference type="InterPro" id="IPR049712">
    <property type="entry name" value="Poly_export"/>
</dbReference>
<keyword evidence="1" id="KW-0732">Signal</keyword>
<dbReference type="Gene3D" id="3.10.560.10">
    <property type="entry name" value="Outer membrane lipoprotein wza domain like"/>
    <property type="match status" value="1"/>
</dbReference>
<feature type="coiled-coil region" evidence="2">
    <location>
        <begin position="317"/>
        <end position="380"/>
    </location>
</feature>
<evidence type="ECO:0000313" key="4">
    <source>
        <dbReference type="EMBL" id="SFL06625.1"/>
    </source>
</evidence>
<dbReference type="PANTHER" id="PTHR33619">
    <property type="entry name" value="POLYSACCHARIDE EXPORT PROTEIN GFCE-RELATED"/>
    <property type="match status" value="1"/>
</dbReference>
<dbReference type="Pfam" id="PF02563">
    <property type="entry name" value="Poly_export"/>
    <property type="match status" value="1"/>
</dbReference>
<dbReference type="Gene3D" id="3.30.1950.10">
    <property type="entry name" value="wza like domain"/>
    <property type="match status" value="1"/>
</dbReference>
<keyword evidence="5" id="KW-1185">Reference proteome</keyword>
<evidence type="ECO:0000313" key="5">
    <source>
        <dbReference type="Proteomes" id="UP000323300"/>
    </source>
</evidence>
<dbReference type="Pfam" id="PF10531">
    <property type="entry name" value="SLBB"/>
    <property type="match status" value="1"/>
</dbReference>
<accession>A0A1I4ELL6</accession>
<dbReference type="EMBL" id="FOSL01000028">
    <property type="protein sequence ID" value="SFL06625.1"/>
    <property type="molecule type" value="Genomic_DNA"/>
</dbReference>
<protein>
    <submittedName>
        <fullName evidence="4">Exopolysaccharide production protein ExoF</fullName>
    </submittedName>
</protein>
<dbReference type="InterPro" id="IPR058781">
    <property type="entry name" value="HH_AprE-like"/>
</dbReference>
<feature type="domain" description="Cyclic nucleotide-binding" evidence="3">
    <location>
        <begin position="57"/>
        <end position="123"/>
    </location>
</feature>
<evidence type="ECO:0000256" key="1">
    <source>
        <dbReference type="ARBA" id="ARBA00022729"/>
    </source>
</evidence>
<dbReference type="Proteomes" id="UP000323300">
    <property type="component" value="Unassembled WGS sequence"/>
</dbReference>
<dbReference type="GO" id="GO:0015159">
    <property type="term" value="F:polysaccharide transmembrane transporter activity"/>
    <property type="evidence" value="ECO:0007669"/>
    <property type="project" value="InterPro"/>
</dbReference>
<dbReference type="Pfam" id="PF25994">
    <property type="entry name" value="HH_AprE"/>
    <property type="match status" value="1"/>
</dbReference>
<reference evidence="4 5" key="1">
    <citation type="submission" date="2016-10" db="EMBL/GenBank/DDBJ databases">
        <authorList>
            <person name="Varghese N."/>
            <person name="Submissions S."/>
        </authorList>
    </citation>
    <scope>NUCLEOTIDE SEQUENCE [LARGE SCALE GENOMIC DNA]</scope>
    <source>
        <strain evidence="4 5">DSM 21822</strain>
    </source>
</reference>
<gene>
    <name evidence="4" type="ORF">SAMN04488498_1288</name>
</gene>
<sequence length="460" mass="50554">MPGPNSYNRKPSLSSHFIRPAACSARAYGIIDALVTGSRQAGLRVLLLATFLLATCLQSSLADSYRLSPYDKIDLRVVEWRQGEAEYKEWEALTGTYAISDGNISVPLVGEILVEGKTIGEVSKEIAERLQGQTGLLNAPSVSVNIASHGSIYVMGDVQNPGEFPYSTNMTVLQAVTVAGGLRRKVDAAFMRLDRDRIAAAGELEEAELAYTRMLVRQARLEAELEEKNDFGVPVELSDHPKASGIAKEEHGFMAARNSMLRSKLDTLVDLQALNEQEIVTLDDKIKSQHVQIELAKKELKGVTSLREKGLAVTSRQMALQRELADAESKLLDLEIALVRSKQALKKAERDGEDLRSTHLAEIEKDLQEVRPKLEQAKVQMRTAALLVNEATVTTPAILEAREKNAVRSEPTFAVVREVKGWPKRISADAYSTLRPRDIVEVVIVDAPNAGQSLRIPPGN</sequence>
<keyword evidence="2" id="KW-0175">Coiled coil</keyword>
<evidence type="ECO:0000259" key="3">
    <source>
        <dbReference type="PROSITE" id="PS50042"/>
    </source>
</evidence>
<dbReference type="AlphaFoldDB" id="A0A1I4ELL6"/>
<evidence type="ECO:0000256" key="2">
    <source>
        <dbReference type="SAM" id="Coils"/>
    </source>
</evidence>
<dbReference type="PANTHER" id="PTHR33619:SF3">
    <property type="entry name" value="POLYSACCHARIDE EXPORT PROTEIN GFCE-RELATED"/>
    <property type="match status" value="1"/>
</dbReference>
<organism evidence="4 5">
    <name type="scientific">Neomesorhizobium albiziae</name>
    <dbReference type="NCBI Taxonomy" id="335020"/>
    <lineage>
        <taxon>Bacteria</taxon>
        <taxon>Pseudomonadati</taxon>
        <taxon>Pseudomonadota</taxon>
        <taxon>Alphaproteobacteria</taxon>
        <taxon>Hyphomicrobiales</taxon>
        <taxon>Phyllobacteriaceae</taxon>
        <taxon>Neomesorhizobium</taxon>
    </lineage>
</organism>
<dbReference type="InterPro" id="IPR003715">
    <property type="entry name" value="Poly_export_N"/>
</dbReference>
<dbReference type="PROSITE" id="PS50042">
    <property type="entry name" value="CNMP_BINDING_3"/>
    <property type="match status" value="1"/>
</dbReference>
<dbReference type="InterPro" id="IPR019554">
    <property type="entry name" value="Soluble_ligand-bd"/>
</dbReference>
<dbReference type="InterPro" id="IPR000595">
    <property type="entry name" value="cNMP-bd_dom"/>
</dbReference>
<name>A0A1I4ELL6_9HYPH</name>